<dbReference type="Proteomes" id="UP000030848">
    <property type="component" value="Unassembled WGS sequence"/>
</dbReference>
<dbReference type="SUPFAM" id="SSF53335">
    <property type="entry name" value="S-adenosyl-L-methionine-dependent methyltransferases"/>
    <property type="match status" value="1"/>
</dbReference>
<dbReference type="GO" id="GO:0008168">
    <property type="term" value="F:methyltransferase activity"/>
    <property type="evidence" value="ECO:0007669"/>
    <property type="project" value="UniProtKB-KW"/>
</dbReference>
<dbReference type="EMBL" id="JRZE01000001">
    <property type="protein sequence ID" value="KHF45827.1"/>
    <property type="molecule type" value="Genomic_DNA"/>
</dbReference>
<keyword evidence="2" id="KW-0808">Transferase</keyword>
<organism evidence="2 3">
    <name type="scientific">Saccharomonospora viridis</name>
    <dbReference type="NCBI Taxonomy" id="1852"/>
    <lineage>
        <taxon>Bacteria</taxon>
        <taxon>Bacillati</taxon>
        <taxon>Actinomycetota</taxon>
        <taxon>Actinomycetes</taxon>
        <taxon>Pseudonocardiales</taxon>
        <taxon>Pseudonocardiaceae</taxon>
        <taxon>Saccharomonospora</taxon>
    </lineage>
</organism>
<feature type="domain" description="Methyltransferase" evidence="1">
    <location>
        <begin position="51"/>
        <end position="140"/>
    </location>
</feature>
<comment type="caution">
    <text evidence="2">The sequence shown here is derived from an EMBL/GenBank/DDBJ whole genome shotgun (WGS) entry which is preliminary data.</text>
</comment>
<evidence type="ECO:0000259" key="1">
    <source>
        <dbReference type="Pfam" id="PF13649"/>
    </source>
</evidence>
<reference evidence="2 3" key="1">
    <citation type="submission" date="2014-10" db="EMBL/GenBank/DDBJ databases">
        <title>Genome sequence of Micropolyspora internatus JCM3315.</title>
        <authorList>
            <person name="Shin S.-K."/>
            <person name="Yi H."/>
        </authorList>
    </citation>
    <scope>NUCLEOTIDE SEQUENCE [LARGE SCALE GENOMIC DNA]</scope>
    <source>
        <strain evidence="2 3">JCM 3315</strain>
    </source>
</reference>
<protein>
    <submittedName>
        <fullName evidence="2">Methyltransferase family protein</fullName>
    </submittedName>
</protein>
<proteinExistence type="predicted"/>
<accession>A0A837DE20</accession>
<dbReference type="AlphaFoldDB" id="A0A837DE20"/>
<dbReference type="Gene3D" id="3.40.50.150">
    <property type="entry name" value="Vaccinia Virus protein VP39"/>
    <property type="match status" value="1"/>
</dbReference>
<evidence type="ECO:0000313" key="2">
    <source>
        <dbReference type="EMBL" id="KHF45827.1"/>
    </source>
</evidence>
<dbReference type="InterPro" id="IPR041698">
    <property type="entry name" value="Methyltransf_25"/>
</dbReference>
<evidence type="ECO:0000313" key="3">
    <source>
        <dbReference type="Proteomes" id="UP000030848"/>
    </source>
</evidence>
<sequence length="256" mass="27154">MRSEGIRSGPAGDGPSDRLRWNARYRRSAPDFTPHPLVAEAFAAGMVDGPVLELACGRSGSALALAEAGRRVVAVDVSDVALQQLATEAKRRGVAARVACVQADLETFVPPRGMFAFVLATRFWDGAVFDAAREAVSPGGLLGWEALALTDEDGSAVTSRFRVRHGTLGAALGPGWEVLLETATGETAGLRPHRSTRVLARALGGDVSPISRAVSAEVGRPLYRRGVDSVVLPGFSLMRRGWDRPTLDAWPHPSPP</sequence>
<gene>
    <name evidence="2" type="ORF">MINT15_01280</name>
</gene>
<dbReference type="RefSeq" id="WP_037307502.1">
    <property type="nucleotide sequence ID" value="NZ_FOWS01000003.1"/>
</dbReference>
<name>A0A837DE20_9PSEU</name>
<dbReference type="Pfam" id="PF13649">
    <property type="entry name" value="Methyltransf_25"/>
    <property type="match status" value="1"/>
</dbReference>
<dbReference type="OrthoDB" id="3471769at2"/>
<dbReference type="GO" id="GO:0032259">
    <property type="term" value="P:methylation"/>
    <property type="evidence" value="ECO:0007669"/>
    <property type="project" value="UniProtKB-KW"/>
</dbReference>
<dbReference type="InterPro" id="IPR029063">
    <property type="entry name" value="SAM-dependent_MTases_sf"/>
</dbReference>
<keyword evidence="2" id="KW-0489">Methyltransferase</keyword>